<dbReference type="AlphaFoldDB" id="A0A286EC62"/>
<keyword evidence="8" id="KW-1185">Reference proteome</keyword>
<feature type="domain" description="Lipopolysaccharide assembly protein A" evidence="6">
    <location>
        <begin position="27"/>
        <end position="85"/>
    </location>
</feature>
<protein>
    <submittedName>
        <fullName evidence="7">Uncharacterized integral membrane protein</fullName>
    </submittedName>
</protein>
<dbReference type="Pfam" id="PF06305">
    <property type="entry name" value="LapA_dom"/>
    <property type="match status" value="1"/>
</dbReference>
<gene>
    <name evidence="7" type="ORF">SAMN02746062_01269</name>
</gene>
<evidence type="ECO:0000256" key="2">
    <source>
        <dbReference type="ARBA" id="ARBA00022692"/>
    </source>
</evidence>
<keyword evidence="4 5" id="KW-0472">Membrane</keyword>
<evidence type="ECO:0000256" key="4">
    <source>
        <dbReference type="ARBA" id="ARBA00023136"/>
    </source>
</evidence>
<feature type="transmembrane region" description="Helical" evidence="5">
    <location>
        <begin position="46"/>
        <end position="69"/>
    </location>
</feature>
<dbReference type="InterPro" id="IPR010445">
    <property type="entry name" value="LapA_dom"/>
</dbReference>
<evidence type="ECO:0000259" key="6">
    <source>
        <dbReference type="Pfam" id="PF06305"/>
    </source>
</evidence>
<evidence type="ECO:0000256" key="5">
    <source>
        <dbReference type="SAM" id="Phobius"/>
    </source>
</evidence>
<keyword evidence="2 5" id="KW-0812">Transmembrane</keyword>
<dbReference type="GO" id="GO:0005886">
    <property type="term" value="C:plasma membrane"/>
    <property type="evidence" value="ECO:0007669"/>
    <property type="project" value="InterPro"/>
</dbReference>
<sequence length="108" mass="12109">MMKFLKIVSWGIKFIILAILLILAFINTNAVQFSYLPGQSLNLPLIVVLFGMFVVGAIFGVFAMFGRLLRLRSEVARLRGEVQKTARLTRQDLSAPAEQSIPTIIEKK</sequence>
<organism evidence="7 8">
    <name type="scientific">Alysiella filiformis DSM 16848</name>
    <dbReference type="NCBI Taxonomy" id="1120981"/>
    <lineage>
        <taxon>Bacteria</taxon>
        <taxon>Pseudomonadati</taxon>
        <taxon>Pseudomonadota</taxon>
        <taxon>Betaproteobacteria</taxon>
        <taxon>Neisseriales</taxon>
        <taxon>Neisseriaceae</taxon>
        <taxon>Alysiella</taxon>
    </lineage>
</organism>
<dbReference type="Proteomes" id="UP000219669">
    <property type="component" value="Unassembled WGS sequence"/>
</dbReference>
<accession>A0A286EC62</accession>
<evidence type="ECO:0000313" key="7">
    <source>
        <dbReference type="EMBL" id="SOD68478.1"/>
    </source>
</evidence>
<name>A0A286EC62_9NEIS</name>
<evidence type="ECO:0000256" key="3">
    <source>
        <dbReference type="ARBA" id="ARBA00022989"/>
    </source>
</evidence>
<reference evidence="7 8" key="1">
    <citation type="submission" date="2017-09" db="EMBL/GenBank/DDBJ databases">
        <authorList>
            <person name="Ehlers B."/>
            <person name="Leendertz F.H."/>
        </authorList>
    </citation>
    <scope>NUCLEOTIDE SEQUENCE [LARGE SCALE GENOMIC DNA]</scope>
    <source>
        <strain evidence="7 8">DSM 16848</strain>
    </source>
</reference>
<keyword evidence="3 5" id="KW-1133">Transmembrane helix</keyword>
<proteinExistence type="predicted"/>
<evidence type="ECO:0000313" key="8">
    <source>
        <dbReference type="Proteomes" id="UP000219669"/>
    </source>
</evidence>
<dbReference type="EMBL" id="OCNF01000009">
    <property type="protein sequence ID" value="SOD68478.1"/>
    <property type="molecule type" value="Genomic_DNA"/>
</dbReference>
<keyword evidence="1" id="KW-1003">Cell membrane</keyword>
<evidence type="ECO:0000256" key="1">
    <source>
        <dbReference type="ARBA" id="ARBA00022475"/>
    </source>
</evidence>